<dbReference type="OrthoDB" id="4337792at2759"/>
<evidence type="ECO:0000256" key="1">
    <source>
        <dbReference type="ARBA" id="ARBA00022723"/>
    </source>
</evidence>
<dbReference type="Proteomes" id="UP000803844">
    <property type="component" value="Unassembled WGS sequence"/>
</dbReference>
<dbReference type="PANTHER" id="PTHR31944:SF131">
    <property type="entry name" value="HEME-RESPONSIVE ZINC FINGER TRANSCRIPTION FACTOR HAP1"/>
    <property type="match status" value="1"/>
</dbReference>
<sequence>MLAKSRYLGSSHWIHGITLFPRTNTLMVLLDSLKADKTSVTYQAIATSKSIGRTIKAGRVPRLMTMEFGKHVPSKELADELLESYFRTFESVYRILHVPSFRLEYGRYWQNPQLAREAFVIQLQLCMAMGAVVWDEKYSLRKLSVRWVYEARLWLMQPSEKSRINLPGLQVWCLVHLARDVCGVGSDLVWTSAGTMMRMALYTGLHRDPDHLPKMSLLAAETRRRLWATILEILVQSSMESGGPPLISTADFDCKPPGNYNDEDLLGDNVAAAPPSPQPATTFTDTSVQIALLNSIKIRLRIAAYLNEFRSVPTYDKTLALNADLTAASRSLDALLRVHQAQSSGLSSFQLAVTEHIVQRYFLALHLPWLGLAKDNPRYFFSRKVCVEIALRNQKEVKAHGGLGSDFNGSVPDEFGKLLICATGGYRYIGTQCLLALTLELVWNLEEQRRALRSLTGGSSTTEPTSTPGMGFGILGSPAANSGEMLEVLRDSTNWMRMRIKAGEVNVKGYMFGLAMLAEADGLFQGVSDEQLKSIVRTACESAAAETLSMLKEMHAAEGAQSGVGATGSAASGMGSVACPRYMGMDGTQVPMPDPEDSQGFEAMDTGSSGTITDWDWDVVSIYCPLLT</sequence>
<proteinExistence type="predicted"/>
<dbReference type="InterPro" id="IPR051430">
    <property type="entry name" value="Fungal_TF_Env_Response"/>
</dbReference>
<keyword evidence="6" id="KW-0539">Nucleus</keyword>
<evidence type="ECO:0000259" key="7">
    <source>
        <dbReference type="SMART" id="SM00906"/>
    </source>
</evidence>
<dbReference type="GO" id="GO:0005634">
    <property type="term" value="C:nucleus"/>
    <property type="evidence" value="ECO:0007669"/>
    <property type="project" value="TreeGrafter"/>
</dbReference>
<keyword evidence="5" id="KW-0804">Transcription</keyword>
<keyword evidence="3" id="KW-0805">Transcription regulation</keyword>
<evidence type="ECO:0000256" key="5">
    <source>
        <dbReference type="ARBA" id="ARBA00023163"/>
    </source>
</evidence>
<dbReference type="GO" id="GO:0001228">
    <property type="term" value="F:DNA-binding transcription activator activity, RNA polymerase II-specific"/>
    <property type="evidence" value="ECO:0007669"/>
    <property type="project" value="TreeGrafter"/>
</dbReference>
<dbReference type="GO" id="GO:0008270">
    <property type="term" value="F:zinc ion binding"/>
    <property type="evidence" value="ECO:0007669"/>
    <property type="project" value="InterPro"/>
</dbReference>
<evidence type="ECO:0000256" key="4">
    <source>
        <dbReference type="ARBA" id="ARBA00023125"/>
    </source>
</evidence>
<evidence type="ECO:0000313" key="8">
    <source>
        <dbReference type="EMBL" id="KAF3767228.1"/>
    </source>
</evidence>
<protein>
    <recommendedName>
        <fullName evidence="7">Xylanolytic transcriptional activator regulatory domain-containing protein</fullName>
    </recommendedName>
</protein>
<gene>
    <name evidence="8" type="ORF">M406DRAFT_254187</name>
</gene>
<dbReference type="CDD" id="cd12148">
    <property type="entry name" value="fungal_TF_MHR"/>
    <property type="match status" value="1"/>
</dbReference>
<dbReference type="SMART" id="SM00906">
    <property type="entry name" value="Fungal_trans"/>
    <property type="match status" value="1"/>
</dbReference>
<feature type="domain" description="Xylanolytic transcriptional activator regulatory" evidence="7">
    <location>
        <begin position="189"/>
        <end position="263"/>
    </location>
</feature>
<dbReference type="PANTHER" id="PTHR31944">
    <property type="entry name" value="HEME-RESPONSIVE ZINC FINGER TRANSCRIPTION FACTOR HAP1"/>
    <property type="match status" value="1"/>
</dbReference>
<dbReference type="GeneID" id="63834074"/>
<dbReference type="EMBL" id="MU032346">
    <property type="protein sequence ID" value="KAF3767228.1"/>
    <property type="molecule type" value="Genomic_DNA"/>
</dbReference>
<evidence type="ECO:0000313" key="9">
    <source>
        <dbReference type="Proteomes" id="UP000803844"/>
    </source>
</evidence>
<dbReference type="Pfam" id="PF04082">
    <property type="entry name" value="Fungal_trans"/>
    <property type="match status" value="1"/>
</dbReference>
<dbReference type="GO" id="GO:0006351">
    <property type="term" value="P:DNA-templated transcription"/>
    <property type="evidence" value="ECO:0007669"/>
    <property type="project" value="InterPro"/>
</dbReference>
<dbReference type="InterPro" id="IPR007219">
    <property type="entry name" value="XnlR_reg_dom"/>
</dbReference>
<keyword evidence="9" id="KW-1185">Reference proteome</keyword>
<organism evidence="8 9">
    <name type="scientific">Cryphonectria parasitica (strain ATCC 38755 / EP155)</name>
    <dbReference type="NCBI Taxonomy" id="660469"/>
    <lineage>
        <taxon>Eukaryota</taxon>
        <taxon>Fungi</taxon>
        <taxon>Dikarya</taxon>
        <taxon>Ascomycota</taxon>
        <taxon>Pezizomycotina</taxon>
        <taxon>Sordariomycetes</taxon>
        <taxon>Sordariomycetidae</taxon>
        <taxon>Diaporthales</taxon>
        <taxon>Cryphonectriaceae</taxon>
        <taxon>Cryphonectria-Endothia species complex</taxon>
        <taxon>Cryphonectria</taxon>
    </lineage>
</organism>
<dbReference type="RefSeq" id="XP_040778189.1">
    <property type="nucleotide sequence ID" value="XM_040916945.1"/>
</dbReference>
<evidence type="ECO:0000256" key="6">
    <source>
        <dbReference type="ARBA" id="ARBA00023242"/>
    </source>
</evidence>
<keyword evidence="2" id="KW-0862">Zinc</keyword>
<comment type="caution">
    <text evidence="8">The sequence shown here is derived from an EMBL/GenBank/DDBJ whole genome shotgun (WGS) entry which is preliminary data.</text>
</comment>
<reference evidence="8" key="1">
    <citation type="journal article" date="2020" name="Phytopathology">
        <title>Genome sequence of the chestnut blight fungus Cryphonectria parasitica EP155: A fundamental resource for an archetypical invasive plant pathogen.</title>
        <authorList>
            <person name="Crouch J.A."/>
            <person name="Dawe A."/>
            <person name="Aerts A."/>
            <person name="Barry K."/>
            <person name="Churchill A.C.L."/>
            <person name="Grimwood J."/>
            <person name="Hillman B."/>
            <person name="Milgroom M.G."/>
            <person name="Pangilinan J."/>
            <person name="Smith M."/>
            <person name="Salamov A."/>
            <person name="Schmutz J."/>
            <person name="Yadav J."/>
            <person name="Grigoriev I.V."/>
            <person name="Nuss D."/>
        </authorList>
    </citation>
    <scope>NUCLEOTIDE SEQUENCE</scope>
    <source>
        <strain evidence="8">EP155</strain>
    </source>
</reference>
<dbReference type="GO" id="GO:0000978">
    <property type="term" value="F:RNA polymerase II cis-regulatory region sequence-specific DNA binding"/>
    <property type="evidence" value="ECO:0007669"/>
    <property type="project" value="TreeGrafter"/>
</dbReference>
<keyword evidence="1" id="KW-0479">Metal-binding</keyword>
<evidence type="ECO:0000256" key="2">
    <source>
        <dbReference type="ARBA" id="ARBA00022833"/>
    </source>
</evidence>
<keyword evidence="4" id="KW-0238">DNA-binding</keyword>
<accession>A0A9P4Y628</accession>
<evidence type="ECO:0000256" key="3">
    <source>
        <dbReference type="ARBA" id="ARBA00023015"/>
    </source>
</evidence>
<dbReference type="AlphaFoldDB" id="A0A9P4Y628"/>
<name>A0A9P4Y628_CRYP1</name>